<dbReference type="InterPro" id="IPR035940">
    <property type="entry name" value="CAP_sf"/>
</dbReference>
<evidence type="ECO:0000259" key="2">
    <source>
        <dbReference type="SMART" id="SM00198"/>
    </source>
</evidence>
<dbReference type="PANTHER" id="PTHR10334">
    <property type="entry name" value="CYSTEINE-RICH SECRETORY PROTEIN-RELATED"/>
    <property type="match status" value="1"/>
</dbReference>
<keyword evidence="3" id="KW-1185">Reference proteome</keyword>
<proteinExistence type="predicted"/>
<evidence type="ECO:0000313" key="3">
    <source>
        <dbReference type="Proteomes" id="UP000694843"/>
    </source>
</evidence>
<feature type="compositionally biased region" description="Polar residues" evidence="1">
    <location>
        <begin position="450"/>
        <end position="479"/>
    </location>
</feature>
<dbReference type="RefSeq" id="XP_047736069.1">
    <property type="nucleotide sequence ID" value="XM_047880113.1"/>
</dbReference>
<dbReference type="OrthoDB" id="6366898at2759"/>
<gene>
    <name evidence="4" type="primary">LOC108664920</name>
</gene>
<protein>
    <submittedName>
        <fullName evidence="4">Cell wall protein PRY3</fullName>
    </submittedName>
</protein>
<evidence type="ECO:0000256" key="1">
    <source>
        <dbReference type="SAM" id="MobiDB-lite"/>
    </source>
</evidence>
<feature type="region of interest" description="Disordered" evidence="1">
    <location>
        <begin position="450"/>
        <end position="503"/>
    </location>
</feature>
<dbReference type="Pfam" id="PF00188">
    <property type="entry name" value="CAP"/>
    <property type="match status" value="1"/>
</dbReference>
<dbReference type="Gene3D" id="3.40.33.10">
    <property type="entry name" value="CAP"/>
    <property type="match status" value="1"/>
</dbReference>
<dbReference type="SUPFAM" id="SSF55797">
    <property type="entry name" value="PR-1-like"/>
    <property type="match status" value="1"/>
</dbReference>
<name>A0A979FGK6_HYAAZ</name>
<dbReference type="GeneID" id="108664920"/>
<evidence type="ECO:0000313" key="4">
    <source>
        <dbReference type="RefSeq" id="XP_047736069.1"/>
    </source>
</evidence>
<dbReference type="SMART" id="SM00198">
    <property type="entry name" value="SCP"/>
    <property type="match status" value="1"/>
</dbReference>
<dbReference type="Proteomes" id="UP000694843">
    <property type="component" value="Unplaced"/>
</dbReference>
<reference evidence="4" key="1">
    <citation type="submission" date="2025-08" db="UniProtKB">
        <authorList>
            <consortium name="RefSeq"/>
        </authorList>
    </citation>
    <scope>IDENTIFICATION</scope>
    <source>
        <tissue evidence="4">Whole organism</tissue>
    </source>
</reference>
<dbReference type="InterPro" id="IPR001283">
    <property type="entry name" value="CRISP-related"/>
</dbReference>
<feature type="compositionally biased region" description="Basic and acidic residues" evidence="1">
    <location>
        <begin position="22"/>
        <end position="34"/>
    </location>
</feature>
<dbReference type="PRINTS" id="PR00837">
    <property type="entry name" value="V5TPXLIKE"/>
</dbReference>
<dbReference type="InterPro" id="IPR014044">
    <property type="entry name" value="CAP_dom"/>
</dbReference>
<dbReference type="AlphaFoldDB" id="A0A979FGK6"/>
<accession>A0A979FGK6</accession>
<feature type="compositionally biased region" description="Basic residues" evidence="1">
    <location>
        <begin position="1"/>
        <end position="10"/>
    </location>
</feature>
<organism evidence="3 4">
    <name type="scientific">Hyalella azteca</name>
    <name type="common">Amphipod</name>
    <dbReference type="NCBI Taxonomy" id="294128"/>
    <lineage>
        <taxon>Eukaryota</taxon>
        <taxon>Metazoa</taxon>
        <taxon>Ecdysozoa</taxon>
        <taxon>Arthropoda</taxon>
        <taxon>Crustacea</taxon>
        <taxon>Multicrustacea</taxon>
        <taxon>Malacostraca</taxon>
        <taxon>Eumalacostraca</taxon>
        <taxon>Peracarida</taxon>
        <taxon>Amphipoda</taxon>
        <taxon>Senticaudata</taxon>
        <taxon>Talitrida</taxon>
        <taxon>Talitroidea</taxon>
        <taxon>Hyalellidae</taxon>
        <taxon>Hyalella</taxon>
    </lineage>
</organism>
<sequence length="503" mass="55189">MRRIFARKRRGQVEDESQQDFNNDRTKSSNDPRLKSKVSSTKKDDATGDTVRKQLAVVPEDEEGETTILGGYEQLASIIRSRGYHVRDHVPKEVLHAQIMENIKRREKIALLLRMQEVAGTPLPLTVPLPKREPPVQPEDPMRTAHTLALITRLCEEAQQWANRLAHKQVLEYSCKNGRGECILTCTTTEGISGGGAVRAWYETGRTYNYKCPSSADLAHAGEFSQLLWSSSRDLGVGVARGEGSRVVVVARYSPPGNQPGLFQDNVHPPIRGLPQGGQISRTREEANMSVQTALLPPSPKSSSSKGHVQKSHIRKFSQNGVGLHAAATVAADQPSLVVTSPDERRRNRGGRMVLPVCCGVTVGRRRSADTPGTPRPARHFTANGNSYGSYRVAVGSASVHPDPVANQVDRNCTIDMNFGDSDTAPLHATRPSRYVLPSVRSLCSSPTIQSKFNSRSSSVFPHKSTNAYQLRPRSTSAHQPLDAEPNKHQPLSARPHLAKLVT</sequence>
<dbReference type="KEGG" id="hazt:108664920"/>
<feature type="region of interest" description="Disordered" evidence="1">
    <location>
        <begin position="1"/>
        <end position="48"/>
    </location>
</feature>
<feature type="domain" description="SCP" evidence="2">
    <location>
        <begin position="136"/>
        <end position="261"/>
    </location>
</feature>